<evidence type="ECO:0000256" key="7">
    <source>
        <dbReference type="RuleBase" id="RU363032"/>
    </source>
</evidence>
<dbReference type="Pfam" id="PF00528">
    <property type="entry name" value="BPD_transp_1"/>
    <property type="match status" value="1"/>
</dbReference>
<dbReference type="EMBL" id="JAEDAJ010000002">
    <property type="protein sequence ID" value="MBK0330786.1"/>
    <property type="molecule type" value="Genomic_DNA"/>
</dbReference>
<gene>
    <name evidence="10" type="ORF">I8D64_05160</name>
</gene>
<evidence type="ECO:0000256" key="6">
    <source>
        <dbReference type="ARBA" id="ARBA00023136"/>
    </source>
</evidence>
<feature type="compositionally biased region" description="Low complexity" evidence="8">
    <location>
        <begin position="1"/>
        <end position="45"/>
    </location>
</feature>
<name>A0ABS1B822_9MICO</name>
<evidence type="ECO:0000259" key="9">
    <source>
        <dbReference type="PROSITE" id="PS50928"/>
    </source>
</evidence>
<keyword evidence="3" id="KW-1003">Cell membrane</keyword>
<dbReference type="SUPFAM" id="SSF161098">
    <property type="entry name" value="MetI-like"/>
    <property type="match status" value="1"/>
</dbReference>
<keyword evidence="6 7" id="KW-0472">Membrane</keyword>
<organism evidence="10 11">
    <name type="scientific">Brachybacterium halotolerans</name>
    <dbReference type="NCBI Taxonomy" id="2795215"/>
    <lineage>
        <taxon>Bacteria</taxon>
        <taxon>Bacillati</taxon>
        <taxon>Actinomycetota</taxon>
        <taxon>Actinomycetes</taxon>
        <taxon>Micrococcales</taxon>
        <taxon>Dermabacteraceae</taxon>
        <taxon>Brachybacterium</taxon>
    </lineage>
</organism>
<feature type="transmembrane region" description="Helical" evidence="7">
    <location>
        <begin position="170"/>
        <end position="192"/>
    </location>
</feature>
<dbReference type="Proteomes" id="UP000612352">
    <property type="component" value="Unassembled WGS sequence"/>
</dbReference>
<evidence type="ECO:0000256" key="8">
    <source>
        <dbReference type="SAM" id="MobiDB-lite"/>
    </source>
</evidence>
<feature type="region of interest" description="Disordered" evidence="8">
    <location>
        <begin position="1"/>
        <end position="47"/>
    </location>
</feature>
<dbReference type="InterPro" id="IPR000515">
    <property type="entry name" value="MetI-like"/>
</dbReference>
<keyword evidence="5 7" id="KW-1133">Transmembrane helix</keyword>
<keyword evidence="11" id="KW-1185">Reference proteome</keyword>
<dbReference type="Gene3D" id="1.10.3720.10">
    <property type="entry name" value="MetI-like"/>
    <property type="match status" value="1"/>
</dbReference>
<evidence type="ECO:0000313" key="11">
    <source>
        <dbReference type="Proteomes" id="UP000612352"/>
    </source>
</evidence>
<feature type="transmembrane region" description="Helical" evidence="7">
    <location>
        <begin position="306"/>
        <end position="327"/>
    </location>
</feature>
<comment type="subcellular location">
    <subcellularLocation>
        <location evidence="1 7">Cell membrane</location>
        <topology evidence="1 7">Multi-pass membrane protein</topology>
    </subcellularLocation>
</comment>
<dbReference type="CDD" id="cd06261">
    <property type="entry name" value="TM_PBP2"/>
    <property type="match status" value="1"/>
</dbReference>
<sequence>MSTATPAVGPSAAGPTGTPEPTGLTDPTDPDAPTGPSASPASGAARARRRPLSPGRIVAWIVMIVILLVTLFPFYWMLRTALSSNTALATDPTSLLPVDFSLGGFERVFGLQDVETAVSQGGSGASINFWRYLLNSVIVATVITVVQTFSCAMAAYAFSRLRWRGRETVFLIFLGAMMIPQIFTLLPNFILIKNLHLVDTLLGIMLPTLFISPFAIFFLRQFFNNISREVEEAALIDGASKPRVFFTLILPISSAPLATLALLTYMTAWNEYFWSLMVSYTDSSRVLTVALGVFRAQSPQTGTDWAGLMAATLVAAAPMLILFVLFAKRIVNSIGFSGIK</sequence>
<dbReference type="InterPro" id="IPR035906">
    <property type="entry name" value="MetI-like_sf"/>
</dbReference>
<evidence type="ECO:0000256" key="3">
    <source>
        <dbReference type="ARBA" id="ARBA00022475"/>
    </source>
</evidence>
<comment type="caution">
    <text evidence="10">The sequence shown here is derived from an EMBL/GenBank/DDBJ whole genome shotgun (WGS) entry which is preliminary data.</text>
</comment>
<feature type="transmembrane region" description="Helical" evidence="7">
    <location>
        <begin position="57"/>
        <end position="78"/>
    </location>
</feature>
<dbReference type="PANTHER" id="PTHR43744:SF12">
    <property type="entry name" value="ABC TRANSPORTER PERMEASE PROTEIN MG189-RELATED"/>
    <property type="match status" value="1"/>
</dbReference>
<evidence type="ECO:0000256" key="5">
    <source>
        <dbReference type="ARBA" id="ARBA00022989"/>
    </source>
</evidence>
<reference evidence="10 11" key="1">
    <citation type="submission" date="2020-12" db="EMBL/GenBank/DDBJ databases">
        <title>Brachybacterium sp. MASK1Z-5, whole genome shotgun sequence.</title>
        <authorList>
            <person name="Tuo L."/>
        </authorList>
    </citation>
    <scope>NUCLEOTIDE SEQUENCE [LARGE SCALE GENOMIC DNA]</scope>
    <source>
        <strain evidence="10 11">MASK1Z-5</strain>
    </source>
</reference>
<dbReference type="PROSITE" id="PS50928">
    <property type="entry name" value="ABC_TM1"/>
    <property type="match status" value="1"/>
</dbReference>
<feature type="transmembrane region" description="Helical" evidence="7">
    <location>
        <begin position="244"/>
        <end position="266"/>
    </location>
</feature>
<dbReference type="RefSeq" id="WP_200501441.1">
    <property type="nucleotide sequence ID" value="NZ_JAEDAJ010000002.1"/>
</dbReference>
<feature type="transmembrane region" description="Helical" evidence="7">
    <location>
        <begin position="132"/>
        <end position="158"/>
    </location>
</feature>
<accession>A0ABS1B822</accession>
<keyword evidence="2 7" id="KW-0813">Transport</keyword>
<evidence type="ECO:0000256" key="1">
    <source>
        <dbReference type="ARBA" id="ARBA00004651"/>
    </source>
</evidence>
<feature type="transmembrane region" description="Helical" evidence="7">
    <location>
        <begin position="204"/>
        <end position="223"/>
    </location>
</feature>
<protein>
    <submittedName>
        <fullName evidence="10">ABC transporter permease subunit</fullName>
    </submittedName>
</protein>
<proteinExistence type="inferred from homology"/>
<dbReference type="PANTHER" id="PTHR43744">
    <property type="entry name" value="ABC TRANSPORTER PERMEASE PROTEIN MG189-RELATED-RELATED"/>
    <property type="match status" value="1"/>
</dbReference>
<evidence type="ECO:0000256" key="4">
    <source>
        <dbReference type="ARBA" id="ARBA00022692"/>
    </source>
</evidence>
<feature type="domain" description="ABC transmembrane type-1" evidence="9">
    <location>
        <begin position="133"/>
        <end position="326"/>
    </location>
</feature>
<evidence type="ECO:0000256" key="2">
    <source>
        <dbReference type="ARBA" id="ARBA00022448"/>
    </source>
</evidence>
<evidence type="ECO:0000313" key="10">
    <source>
        <dbReference type="EMBL" id="MBK0330786.1"/>
    </source>
</evidence>
<comment type="similarity">
    <text evidence="7">Belongs to the binding-protein-dependent transport system permease family.</text>
</comment>
<keyword evidence="4 7" id="KW-0812">Transmembrane</keyword>